<comment type="subunit">
    <text evidence="4 11">Tetramer of two alpha and two beta chains.</text>
</comment>
<evidence type="ECO:0000313" key="14">
    <source>
        <dbReference type="EMBL" id="GJM52847.1"/>
    </source>
</evidence>
<dbReference type="InterPro" id="IPR036052">
    <property type="entry name" value="TrpB-like_PALP_sf"/>
</dbReference>
<dbReference type="Proteomes" id="UP001208692">
    <property type="component" value="Unassembled WGS sequence"/>
</dbReference>
<dbReference type="CDD" id="cd06446">
    <property type="entry name" value="Trp-synth_B"/>
    <property type="match status" value="1"/>
</dbReference>
<keyword evidence="16" id="KW-1185">Reference proteome</keyword>
<keyword evidence="9 11" id="KW-0456">Lyase</keyword>
<dbReference type="NCBIfam" id="TIGR00263">
    <property type="entry name" value="trpB"/>
    <property type="match status" value="1"/>
</dbReference>
<comment type="pathway">
    <text evidence="2 11">Amino-acid biosynthesis; L-tryptophan biosynthesis; L-tryptophan from chorismate: step 5/5.</text>
</comment>
<evidence type="ECO:0000256" key="11">
    <source>
        <dbReference type="HAMAP-Rule" id="MF_00133"/>
    </source>
</evidence>
<accession>A0AAV5AWV8</accession>
<reference evidence="13 16" key="1">
    <citation type="submission" date="2021-11" db="EMBL/GenBank/DDBJ databases">
        <title>Draft genome sequence of Capnocytophaga sp. strain KC07075 isolated from cat oral cavity.</title>
        <authorList>
            <person name="Suzuki M."/>
            <person name="Imaoka K."/>
            <person name="Kimura M."/>
            <person name="Morikawa S."/>
            <person name="Maeda K."/>
        </authorList>
    </citation>
    <scope>NUCLEOTIDE SEQUENCE</scope>
    <source>
        <strain evidence="13">KC07075</strain>
        <strain evidence="14 16">KC07079</strain>
    </source>
</reference>
<evidence type="ECO:0000256" key="6">
    <source>
        <dbReference type="ARBA" id="ARBA00022822"/>
    </source>
</evidence>
<dbReference type="InterPro" id="IPR006653">
    <property type="entry name" value="Trp_synth_b_CS"/>
</dbReference>
<dbReference type="EC" id="4.2.1.20" evidence="11"/>
<proteinExistence type="inferred from homology"/>
<dbReference type="Proteomes" id="UP001207736">
    <property type="component" value="Unassembled WGS sequence"/>
</dbReference>
<keyword evidence="8 11" id="KW-0057">Aromatic amino acid biosynthesis</keyword>
<evidence type="ECO:0000313" key="15">
    <source>
        <dbReference type="Proteomes" id="UP001207736"/>
    </source>
</evidence>
<comment type="caution">
    <text evidence="13">The sequence shown here is derived from an EMBL/GenBank/DDBJ whole genome shotgun (WGS) entry which is preliminary data.</text>
</comment>
<dbReference type="InterPro" id="IPR001926">
    <property type="entry name" value="TrpB-like_PALP"/>
</dbReference>
<evidence type="ECO:0000256" key="8">
    <source>
        <dbReference type="ARBA" id="ARBA00023141"/>
    </source>
</evidence>
<dbReference type="Gene3D" id="3.40.50.1100">
    <property type="match status" value="2"/>
</dbReference>
<dbReference type="Pfam" id="PF00291">
    <property type="entry name" value="PALP"/>
    <property type="match status" value="1"/>
</dbReference>
<gene>
    <name evidence="11 13" type="primary">trpB</name>
    <name evidence="13" type="ORF">RCZ15_04630</name>
    <name evidence="14" type="ORF">RCZ16_11640</name>
</gene>
<dbReference type="FunFam" id="3.40.50.1100:FF:000004">
    <property type="entry name" value="Tryptophan synthase beta chain"/>
    <property type="match status" value="1"/>
</dbReference>
<feature type="modified residue" description="N6-(pyridoxal phosphate)lysine" evidence="11">
    <location>
        <position position="121"/>
    </location>
</feature>
<dbReference type="GO" id="GO:0004834">
    <property type="term" value="F:tryptophan synthase activity"/>
    <property type="evidence" value="ECO:0007669"/>
    <property type="project" value="UniProtKB-UniRule"/>
</dbReference>
<comment type="catalytic activity">
    <reaction evidence="10 11">
        <text>(1S,2R)-1-C-(indol-3-yl)glycerol 3-phosphate + L-serine = D-glyceraldehyde 3-phosphate + L-tryptophan + H2O</text>
        <dbReference type="Rhea" id="RHEA:10532"/>
        <dbReference type="ChEBI" id="CHEBI:15377"/>
        <dbReference type="ChEBI" id="CHEBI:33384"/>
        <dbReference type="ChEBI" id="CHEBI:57912"/>
        <dbReference type="ChEBI" id="CHEBI:58866"/>
        <dbReference type="ChEBI" id="CHEBI:59776"/>
        <dbReference type="EC" id="4.2.1.20"/>
    </reaction>
</comment>
<comment type="function">
    <text evidence="11">The beta subunit is responsible for the synthesis of L-tryptophan from indole and L-serine.</text>
</comment>
<evidence type="ECO:0000256" key="4">
    <source>
        <dbReference type="ARBA" id="ARBA00011270"/>
    </source>
</evidence>
<dbReference type="GO" id="GO:0005737">
    <property type="term" value="C:cytoplasm"/>
    <property type="evidence" value="ECO:0007669"/>
    <property type="project" value="TreeGrafter"/>
</dbReference>
<dbReference type="InterPro" id="IPR006654">
    <property type="entry name" value="Trp_synth_beta"/>
</dbReference>
<dbReference type="PROSITE" id="PS00168">
    <property type="entry name" value="TRP_SYNTHASE_BETA"/>
    <property type="match status" value="1"/>
</dbReference>
<comment type="cofactor">
    <cofactor evidence="1 11">
        <name>pyridoxal 5'-phosphate</name>
        <dbReference type="ChEBI" id="CHEBI:597326"/>
    </cofactor>
</comment>
<dbReference type="HAMAP" id="MF_00133">
    <property type="entry name" value="Trp_synth_beta"/>
    <property type="match status" value="1"/>
</dbReference>
<dbReference type="EMBL" id="BQKA01000008">
    <property type="protein sequence ID" value="GJM49488.1"/>
    <property type="molecule type" value="Genomic_DNA"/>
</dbReference>
<evidence type="ECO:0000256" key="2">
    <source>
        <dbReference type="ARBA" id="ARBA00004733"/>
    </source>
</evidence>
<dbReference type="InterPro" id="IPR023026">
    <property type="entry name" value="Trp_synth_beta/beta-like"/>
</dbReference>
<organism evidence="13 15">
    <name type="scientific">Capnocytophaga catalasegens</name>
    <dbReference type="NCBI Taxonomy" id="1004260"/>
    <lineage>
        <taxon>Bacteria</taxon>
        <taxon>Pseudomonadati</taxon>
        <taxon>Bacteroidota</taxon>
        <taxon>Flavobacteriia</taxon>
        <taxon>Flavobacteriales</taxon>
        <taxon>Flavobacteriaceae</taxon>
        <taxon>Capnocytophaga</taxon>
    </lineage>
</organism>
<keyword evidence="5 11" id="KW-0028">Amino-acid biosynthesis</keyword>
<dbReference type="PANTHER" id="PTHR48077:SF3">
    <property type="entry name" value="TRYPTOPHAN SYNTHASE"/>
    <property type="match status" value="1"/>
</dbReference>
<dbReference type="SUPFAM" id="SSF53686">
    <property type="entry name" value="Tryptophan synthase beta subunit-like PLP-dependent enzymes"/>
    <property type="match status" value="1"/>
</dbReference>
<evidence type="ECO:0000256" key="5">
    <source>
        <dbReference type="ARBA" id="ARBA00022605"/>
    </source>
</evidence>
<evidence type="ECO:0000256" key="7">
    <source>
        <dbReference type="ARBA" id="ARBA00022898"/>
    </source>
</evidence>
<evidence type="ECO:0000256" key="3">
    <source>
        <dbReference type="ARBA" id="ARBA00009982"/>
    </source>
</evidence>
<keyword evidence="7 11" id="KW-0663">Pyridoxal phosphate</keyword>
<name>A0AAV5AWV8_9FLAO</name>
<evidence type="ECO:0000313" key="13">
    <source>
        <dbReference type="EMBL" id="GJM49488.1"/>
    </source>
</evidence>
<sequence length="417" mass="45627">MTFFITIIYKQIKNDKMKNVTFNTETAIEVAPLQKMLNYNGNYGKFGGAFVPDVLAAQLQKLSDFFDEITKTEAFKTEYVQILKDFVGRPSSLYLAKNLSNYIGSKIYLKREDLNHTGSHKINNAIGQILLAKKMGVKEIIAETGAGQHGVATATACAFLGLPCKIFMGAVDMERQALNVRRMQLLGAEVIACTSGNQTLKDAVDTALGYYIENPESYYLLGSQVGPHPYPKMVGYFQSIIGNEARQQILQKEGKLPDSIIACVGGGSNAIGLFCAFLDDKEVKIYGAEGGGKDIKNNTAATLNYGKPIIFQGTYSYCLTDDDNNPIASKSIAAGLDYPGISPQHAYLKDTNRATYFSVTDNQAIEAYQLLSRLEGITPAIESSHAVALALKLMKNKNQLVIINLSGRGDKDVERNM</sequence>
<protein>
    <recommendedName>
        <fullName evidence="11">Tryptophan synthase beta chain</fullName>
        <ecNumber evidence="11">4.2.1.20</ecNumber>
    </recommendedName>
</protein>
<evidence type="ECO:0000256" key="9">
    <source>
        <dbReference type="ARBA" id="ARBA00023239"/>
    </source>
</evidence>
<dbReference type="PIRSF" id="PIRSF001413">
    <property type="entry name" value="Trp_syn_beta"/>
    <property type="match status" value="1"/>
</dbReference>
<evidence type="ECO:0000256" key="1">
    <source>
        <dbReference type="ARBA" id="ARBA00001933"/>
    </source>
</evidence>
<evidence type="ECO:0000313" key="16">
    <source>
        <dbReference type="Proteomes" id="UP001208692"/>
    </source>
</evidence>
<keyword evidence="6 11" id="KW-0822">Tryptophan biosynthesis</keyword>
<dbReference type="AlphaFoldDB" id="A0AAV5AWV8"/>
<feature type="domain" description="Tryptophan synthase beta chain-like PALP" evidence="12">
    <location>
        <begin position="89"/>
        <end position="395"/>
    </location>
</feature>
<comment type="similarity">
    <text evidence="3 11">Belongs to the TrpB family.</text>
</comment>
<dbReference type="PANTHER" id="PTHR48077">
    <property type="entry name" value="TRYPTOPHAN SYNTHASE-RELATED"/>
    <property type="match status" value="1"/>
</dbReference>
<dbReference type="EMBL" id="BQKB01000019">
    <property type="protein sequence ID" value="GJM52847.1"/>
    <property type="molecule type" value="Genomic_DNA"/>
</dbReference>
<evidence type="ECO:0000256" key="10">
    <source>
        <dbReference type="ARBA" id="ARBA00049047"/>
    </source>
</evidence>
<evidence type="ECO:0000259" key="12">
    <source>
        <dbReference type="Pfam" id="PF00291"/>
    </source>
</evidence>